<gene>
    <name evidence="1" type="ORF">IF129_06090</name>
</gene>
<reference evidence="1" key="1">
    <citation type="submission" date="2020-09" db="EMBL/GenBank/DDBJ databases">
        <title>Secondary metabolite and genome analysis of marine Streptomyces chumphonensis KK1-2T.</title>
        <authorList>
            <person name="Phongsopitanun W."/>
            <person name="Kanchanasin P."/>
            <person name="Pittayakhajonwut P."/>
            <person name="Suwanborirux K."/>
            <person name="Tanasupawat S."/>
        </authorList>
    </citation>
    <scope>NUCLEOTIDE SEQUENCE</scope>
    <source>
        <strain evidence="1">KK1-2</strain>
    </source>
</reference>
<accession>A0A927EXD3</accession>
<keyword evidence="2" id="KW-1185">Reference proteome</keyword>
<comment type="caution">
    <text evidence="1">The sequence shown here is derived from an EMBL/GenBank/DDBJ whole genome shotgun (WGS) entry which is preliminary data.</text>
</comment>
<name>A0A927EXD3_9ACTN</name>
<dbReference type="EMBL" id="JACXYU010000002">
    <property type="protein sequence ID" value="MBD3931130.1"/>
    <property type="molecule type" value="Genomic_DNA"/>
</dbReference>
<evidence type="ECO:0000313" key="1">
    <source>
        <dbReference type="EMBL" id="MBD3931130.1"/>
    </source>
</evidence>
<proteinExistence type="predicted"/>
<sequence length="221" mass="23855">MSTTHRTDVRTAVAELERLRDLRPVDNPLPEALARSGDPTVQLRRLVTIEAQCHTAELAAYGVLLTRFHGDRATELWLALGRLVHEATPKLREAGRVLGLRESELTRRCGDPGAAPFNEALSWVALTGGQAAAALASHSDMVTYFAGGAAVAHRLREAGADVPEAFVDYYDDTGDGAMRDLALDVAQEGLRRGDDPDEAVFHARRVEEGIGAIWSTAAFAT</sequence>
<organism evidence="1 2">
    <name type="scientific">Streptomyces chumphonensis</name>
    <dbReference type="NCBI Taxonomy" id="1214925"/>
    <lineage>
        <taxon>Bacteria</taxon>
        <taxon>Bacillati</taxon>
        <taxon>Actinomycetota</taxon>
        <taxon>Actinomycetes</taxon>
        <taxon>Kitasatosporales</taxon>
        <taxon>Streptomycetaceae</taxon>
        <taxon>Streptomyces</taxon>
    </lineage>
</organism>
<dbReference type="Proteomes" id="UP000632289">
    <property type="component" value="Unassembled WGS sequence"/>
</dbReference>
<evidence type="ECO:0000313" key="2">
    <source>
        <dbReference type="Proteomes" id="UP000632289"/>
    </source>
</evidence>
<dbReference type="RefSeq" id="WP_191208440.1">
    <property type="nucleotide sequence ID" value="NZ_BAABKL010000032.1"/>
</dbReference>
<dbReference type="AlphaFoldDB" id="A0A927EXD3"/>
<protein>
    <submittedName>
        <fullName evidence="1">Uncharacterized protein</fullName>
    </submittedName>
</protein>